<dbReference type="Pfam" id="PF03401">
    <property type="entry name" value="TctC"/>
    <property type="match status" value="1"/>
</dbReference>
<comment type="caution">
    <text evidence="3">The sequence shown here is derived from an EMBL/GenBank/DDBJ whole genome shotgun (WGS) entry which is preliminary data.</text>
</comment>
<dbReference type="AlphaFoldDB" id="A0A848CCL6"/>
<dbReference type="EMBL" id="JABAFY010000059">
    <property type="protein sequence ID" value="NME53040.1"/>
    <property type="molecule type" value="Genomic_DNA"/>
</dbReference>
<name>A0A848CCL6_9BACT</name>
<gene>
    <name evidence="3" type="ORF">HF854_11080</name>
</gene>
<evidence type="ECO:0000313" key="3">
    <source>
        <dbReference type="EMBL" id="NME53040.1"/>
    </source>
</evidence>
<feature type="signal peptide" evidence="2">
    <location>
        <begin position="1"/>
        <end position="22"/>
    </location>
</feature>
<dbReference type="PANTHER" id="PTHR42928:SF5">
    <property type="entry name" value="BLR1237 PROTEIN"/>
    <property type="match status" value="1"/>
</dbReference>
<evidence type="ECO:0000256" key="1">
    <source>
        <dbReference type="ARBA" id="ARBA00006987"/>
    </source>
</evidence>
<dbReference type="CDD" id="cd07012">
    <property type="entry name" value="PBP2_Bug_TTT"/>
    <property type="match status" value="1"/>
</dbReference>
<dbReference type="Gene3D" id="3.40.190.10">
    <property type="entry name" value="Periplasmic binding protein-like II"/>
    <property type="match status" value="1"/>
</dbReference>
<evidence type="ECO:0000256" key="2">
    <source>
        <dbReference type="SAM" id="SignalP"/>
    </source>
</evidence>
<keyword evidence="2" id="KW-0732">Signal</keyword>
<dbReference type="SUPFAM" id="SSF53850">
    <property type="entry name" value="Periplasmic binding protein-like II"/>
    <property type="match status" value="1"/>
</dbReference>
<proteinExistence type="inferred from homology"/>
<feature type="chain" id="PRO_5032503769" evidence="2">
    <location>
        <begin position="23"/>
        <end position="320"/>
    </location>
</feature>
<evidence type="ECO:0000313" key="4">
    <source>
        <dbReference type="Proteomes" id="UP000522333"/>
    </source>
</evidence>
<comment type="similarity">
    <text evidence="1">Belongs to the UPF0065 (bug) family.</text>
</comment>
<dbReference type="PIRSF" id="PIRSF017082">
    <property type="entry name" value="YflP"/>
    <property type="match status" value="1"/>
</dbReference>
<dbReference type="Proteomes" id="UP000522333">
    <property type="component" value="Unassembled WGS sequence"/>
</dbReference>
<dbReference type="PANTHER" id="PTHR42928">
    <property type="entry name" value="TRICARBOXYLATE-BINDING PROTEIN"/>
    <property type="match status" value="1"/>
</dbReference>
<accession>A0A848CCL6</accession>
<dbReference type="RefSeq" id="WP_168936336.1">
    <property type="nucleotide sequence ID" value="NZ_CAUBIM010000007.1"/>
</dbReference>
<protein>
    <submittedName>
        <fullName evidence="3">Tripartite tricarboxylate transporter substrate binding protein</fullName>
    </submittedName>
</protein>
<dbReference type="InterPro" id="IPR005064">
    <property type="entry name" value="BUG"/>
</dbReference>
<dbReference type="InterPro" id="IPR042100">
    <property type="entry name" value="Bug_dom1"/>
</dbReference>
<dbReference type="Gene3D" id="3.40.190.150">
    <property type="entry name" value="Bordetella uptake gene, domain 1"/>
    <property type="match status" value="1"/>
</dbReference>
<reference evidence="3 4" key="1">
    <citation type="submission" date="2020-04" db="EMBL/GenBank/DDBJ databases">
        <authorList>
            <person name="Hitch T.C.A."/>
            <person name="Wylensek D."/>
            <person name="Clavel T."/>
        </authorList>
    </citation>
    <scope>NUCLEOTIDE SEQUENCE [LARGE SCALE GENOMIC DNA]</scope>
    <source>
        <strain evidence="3 4">PG-251-APC-1</strain>
    </source>
</reference>
<organism evidence="3 4">
    <name type="scientific">Desulfovibrio piger</name>
    <dbReference type="NCBI Taxonomy" id="901"/>
    <lineage>
        <taxon>Bacteria</taxon>
        <taxon>Pseudomonadati</taxon>
        <taxon>Thermodesulfobacteriota</taxon>
        <taxon>Desulfovibrionia</taxon>
        <taxon>Desulfovibrionales</taxon>
        <taxon>Desulfovibrionaceae</taxon>
        <taxon>Desulfovibrio</taxon>
    </lineage>
</organism>
<sequence length="320" mass="34243">MKKILGLILAVGLMLGALPARAEYPDKAITCIVPFAPGGAADITVRMVADYLSKEIGQPLVIVNKGGGSGIPGLNFGLKARPDGYTVLGGSIGNAFVATYFLGAPAYDMDKIAFVGAYMPHDRLLLTRPDKPYKTWQELVEYARTHPGEVAIGHGASQEGLEVVKAAGIKEGVSFNQVMYKSGGPATADLLGDHIDVCDLGTGTAGFQAARKGDLIIIANLGTAEVPFFPDVPKLRDMGAPFATSLMYGFAFPNGTPEAIRLKWEQALAKVMQNKELLDKMHAAGFTPAFLNGKEYREFSRNSTIAVQEMLKYNKQGSKK</sequence>